<comment type="subcellular location">
    <subcellularLocation>
        <location evidence="1">Membrane</location>
        <topology evidence="1">Multi-pass membrane protein</topology>
    </subcellularLocation>
</comment>
<keyword evidence="3 5" id="KW-1133">Transmembrane helix</keyword>
<evidence type="ECO:0000256" key="4">
    <source>
        <dbReference type="ARBA" id="ARBA00023136"/>
    </source>
</evidence>
<evidence type="ECO:0000313" key="6">
    <source>
        <dbReference type="EMBL" id="CAB4617454.1"/>
    </source>
</evidence>
<reference evidence="6" key="1">
    <citation type="submission" date="2020-05" db="EMBL/GenBank/DDBJ databases">
        <authorList>
            <person name="Chiriac C."/>
            <person name="Salcher M."/>
            <person name="Ghai R."/>
            <person name="Kavagutti S V."/>
        </authorList>
    </citation>
    <scope>NUCLEOTIDE SEQUENCE</scope>
</reference>
<name>A0A6J6I1Z0_9ZZZZ</name>
<dbReference type="GO" id="GO:0005886">
    <property type="term" value="C:plasma membrane"/>
    <property type="evidence" value="ECO:0007669"/>
    <property type="project" value="UniProtKB-ARBA"/>
</dbReference>
<keyword evidence="2 5" id="KW-0812">Transmembrane</keyword>
<feature type="transmembrane region" description="Helical" evidence="5">
    <location>
        <begin position="150"/>
        <end position="169"/>
    </location>
</feature>
<keyword evidence="4 5" id="KW-0472">Membrane</keyword>
<evidence type="ECO:0000256" key="2">
    <source>
        <dbReference type="ARBA" id="ARBA00022692"/>
    </source>
</evidence>
<evidence type="ECO:0000256" key="3">
    <source>
        <dbReference type="ARBA" id="ARBA00022989"/>
    </source>
</evidence>
<sequence>MQKTNRLPLHPITMWGFFIALSCAVIATGNVVVALGAVGLAALLVYLRREEGPWGSSFKWSLVAGLYLMVIRLITGILIGVPRPGTTLFTVPRIELPSWLPGIRIGGTVTWERLSSSLSEGLIIASVIALFGAANSVTSPRKLLRTLPTSLYQVGVALTIATTVLPQLVSSISRIRSAQFLRNGKKVRISSIALPLLEESLSRAIHLAQSMESRGYGSSRLRSRYRPIPFKKIDSIFLGAGTTLALLAVFS</sequence>
<feature type="transmembrane region" description="Helical" evidence="5">
    <location>
        <begin position="57"/>
        <end position="81"/>
    </location>
</feature>
<accession>A0A6J6I1Z0</accession>
<organism evidence="6">
    <name type="scientific">freshwater metagenome</name>
    <dbReference type="NCBI Taxonomy" id="449393"/>
    <lineage>
        <taxon>unclassified sequences</taxon>
        <taxon>metagenomes</taxon>
        <taxon>ecological metagenomes</taxon>
    </lineage>
</organism>
<protein>
    <submittedName>
        <fullName evidence="6">Unannotated protein</fullName>
    </submittedName>
</protein>
<dbReference type="InterPro" id="IPR003339">
    <property type="entry name" value="ABC/ECF_trnsptr_transmembrane"/>
</dbReference>
<dbReference type="Pfam" id="PF02361">
    <property type="entry name" value="CbiQ"/>
    <property type="match status" value="1"/>
</dbReference>
<evidence type="ECO:0000256" key="5">
    <source>
        <dbReference type="SAM" id="Phobius"/>
    </source>
</evidence>
<dbReference type="PANTHER" id="PTHR33514:SF15">
    <property type="entry name" value="COBALT TRANSPORT PROTEIN"/>
    <property type="match status" value="1"/>
</dbReference>
<dbReference type="PANTHER" id="PTHR33514">
    <property type="entry name" value="PROTEIN ABCI12, CHLOROPLASTIC"/>
    <property type="match status" value="1"/>
</dbReference>
<proteinExistence type="predicted"/>
<evidence type="ECO:0000256" key="1">
    <source>
        <dbReference type="ARBA" id="ARBA00004141"/>
    </source>
</evidence>
<gene>
    <name evidence="6" type="ORF">UFOPK1946_00175</name>
</gene>
<dbReference type="AlphaFoldDB" id="A0A6J6I1Z0"/>
<feature type="transmembrane region" description="Helical" evidence="5">
    <location>
        <begin position="233"/>
        <end position="250"/>
    </location>
</feature>
<dbReference type="EMBL" id="CAEZVG010000003">
    <property type="protein sequence ID" value="CAB4617454.1"/>
    <property type="molecule type" value="Genomic_DNA"/>
</dbReference>
<dbReference type="PROSITE" id="PS51257">
    <property type="entry name" value="PROKAR_LIPOPROTEIN"/>
    <property type="match status" value="1"/>
</dbReference>
<feature type="transmembrane region" description="Helical" evidence="5">
    <location>
        <begin position="12"/>
        <end position="45"/>
    </location>
</feature>
<dbReference type="CDD" id="cd16914">
    <property type="entry name" value="EcfT"/>
    <property type="match status" value="1"/>
</dbReference>